<dbReference type="GO" id="GO:0016301">
    <property type="term" value="F:kinase activity"/>
    <property type="evidence" value="ECO:0007669"/>
    <property type="project" value="UniProtKB-KW"/>
</dbReference>
<comment type="catalytic activity">
    <reaction evidence="1">
        <text>ATP + protein L-histidine = ADP + protein N-phospho-L-histidine.</text>
        <dbReference type="EC" id="2.7.13.3"/>
    </reaction>
</comment>
<evidence type="ECO:0000256" key="16">
    <source>
        <dbReference type="ARBA" id="ARBA00023136"/>
    </source>
</evidence>
<dbReference type="SUPFAM" id="SSF55785">
    <property type="entry name" value="PYP-like sensor domain (PAS domain)"/>
    <property type="match status" value="1"/>
</dbReference>
<dbReference type="InterPro" id="IPR035965">
    <property type="entry name" value="PAS-like_dom_sf"/>
</dbReference>
<dbReference type="Pfam" id="PF02518">
    <property type="entry name" value="HATPase_c"/>
    <property type="match status" value="1"/>
</dbReference>
<keyword evidence="6" id="KW-1003">Cell membrane</keyword>
<keyword evidence="12 20" id="KW-0418">Kinase</keyword>
<evidence type="ECO:0000256" key="9">
    <source>
        <dbReference type="ARBA" id="ARBA00022679"/>
    </source>
</evidence>
<protein>
    <recommendedName>
        <fullName evidence="4">Phosphate regulon sensor protein PhoR</fullName>
        <ecNumber evidence="3">2.7.13.3</ecNumber>
    </recommendedName>
</protein>
<dbReference type="CDD" id="cd00082">
    <property type="entry name" value="HisKA"/>
    <property type="match status" value="1"/>
</dbReference>
<evidence type="ECO:0000313" key="20">
    <source>
        <dbReference type="EMBL" id="MBL0424618.1"/>
    </source>
</evidence>
<dbReference type="InterPro" id="IPR036097">
    <property type="entry name" value="HisK_dim/P_sf"/>
</dbReference>
<organism evidence="20 21">
    <name type="scientific">Ramlibacter alkalitolerans</name>
    <dbReference type="NCBI Taxonomy" id="2039631"/>
    <lineage>
        <taxon>Bacteria</taxon>
        <taxon>Pseudomonadati</taxon>
        <taxon>Pseudomonadota</taxon>
        <taxon>Betaproteobacteria</taxon>
        <taxon>Burkholderiales</taxon>
        <taxon>Comamonadaceae</taxon>
        <taxon>Ramlibacter</taxon>
    </lineage>
</organism>
<dbReference type="InterPro" id="IPR000014">
    <property type="entry name" value="PAS"/>
</dbReference>
<evidence type="ECO:0000256" key="2">
    <source>
        <dbReference type="ARBA" id="ARBA00004236"/>
    </source>
</evidence>
<keyword evidence="21" id="KW-1185">Reference proteome</keyword>
<dbReference type="SMART" id="SM00388">
    <property type="entry name" value="HisKA"/>
    <property type="match status" value="1"/>
</dbReference>
<keyword evidence="8" id="KW-0592">Phosphate transport</keyword>
<evidence type="ECO:0000256" key="1">
    <source>
        <dbReference type="ARBA" id="ARBA00000085"/>
    </source>
</evidence>
<evidence type="ECO:0000259" key="19">
    <source>
        <dbReference type="PROSITE" id="PS50109"/>
    </source>
</evidence>
<comment type="caution">
    <text evidence="20">The sequence shown here is derived from an EMBL/GenBank/DDBJ whole genome shotgun (WGS) entry which is preliminary data.</text>
</comment>
<dbReference type="Gene3D" id="3.30.565.10">
    <property type="entry name" value="Histidine kinase-like ATPase, C-terminal domain"/>
    <property type="match status" value="1"/>
</dbReference>
<keyword evidence="10 18" id="KW-0812">Transmembrane</keyword>
<reference evidence="20 21" key="1">
    <citation type="journal article" date="2017" name="Int. J. Syst. Evol. Microbiol.">
        <title>Ramlibacter alkalitolerans sp. nov., alkali-tolerant bacterium isolated from soil of ginseng.</title>
        <authorList>
            <person name="Lee D.H."/>
            <person name="Cha C.J."/>
        </authorList>
    </citation>
    <scope>NUCLEOTIDE SEQUENCE [LARGE SCALE GENOMIC DNA]</scope>
    <source>
        <strain evidence="20 21">KACC 19305</strain>
    </source>
</reference>
<evidence type="ECO:0000256" key="3">
    <source>
        <dbReference type="ARBA" id="ARBA00012438"/>
    </source>
</evidence>
<evidence type="ECO:0000256" key="4">
    <source>
        <dbReference type="ARBA" id="ARBA00019665"/>
    </source>
</evidence>
<keyword evidence="11" id="KW-0547">Nucleotide-binding</keyword>
<evidence type="ECO:0000256" key="14">
    <source>
        <dbReference type="ARBA" id="ARBA00022989"/>
    </source>
</evidence>
<evidence type="ECO:0000256" key="7">
    <source>
        <dbReference type="ARBA" id="ARBA00022553"/>
    </source>
</evidence>
<dbReference type="InterPro" id="IPR003661">
    <property type="entry name" value="HisK_dim/P_dom"/>
</dbReference>
<name>A0ABS1JK65_9BURK</name>
<keyword evidence="7" id="KW-0597">Phosphoprotein</keyword>
<dbReference type="Pfam" id="PF13188">
    <property type="entry name" value="PAS_8"/>
    <property type="match status" value="1"/>
</dbReference>
<dbReference type="PRINTS" id="PR00344">
    <property type="entry name" value="BCTRLSENSOR"/>
</dbReference>
<dbReference type="Proteomes" id="UP000622707">
    <property type="component" value="Unassembled WGS sequence"/>
</dbReference>
<dbReference type="SUPFAM" id="SSF55874">
    <property type="entry name" value="ATPase domain of HSP90 chaperone/DNA topoisomerase II/histidine kinase"/>
    <property type="match status" value="1"/>
</dbReference>
<keyword evidence="15" id="KW-0902">Two-component regulatory system</keyword>
<evidence type="ECO:0000256" key="5">
    <source>
        <dbReference type="ARBA" id="ARBA00022448"/>
    </source>
</evidence>
<dbReference type="InterPro" id="IPR003594">
    <property type="entry name" value="HATPase_dom"/>
</dbReference>
<evidence type="ECO:0000256" key="17">
    <source>
        <dbReference type="ARBA" id="ARBA00025207"/>
    </source>
</evidence>
<evidence type="ECO:0000256" key="18">
    <source>
        <dbReference type="SAM" id="Phobius"/>
    </source>
</evidence>
<proteinExistence type="predicted"/>
<sequence>MSARVFIFLSCLAGGGVIGWLLEAWPGATLGVAAGAALWFTLDTFAATRVLRWLEAGQLRGAPTLAGAWGRAAARARRALAAREERADDAERRLHAFLDAIRTSPNGVVLLDARGGIEWFNQTAANHLGLDFQRDLQQQVVNLLRDPRFTEFYHAGHYTGDVVIDAAGSTPARPRRIALHVHPYGEGRRLLLSRDVTAVEQAEAMRRDFVANVSHEIRTPLTVLAGFVETLQTLELAAPEQERYLGLMAQQAQRMQMLVADLLVLSRLEGSPPPGAGEWMAMQGLMAQCEQEARALAAVQAKTLRLVFDAGDGMAVAGAPGELQSALSNLVSNAVRYTPSGGTVEVRASPTPQGGVALSVRDTGPGIAPEHLPRLTERFYRVDRSRSRESGGTGLGLAIVKHIVQRHGGELRIESAPGRGSTFTMVLPPGRVRVQQPDVTRS</sequence>
<dbReference type="Gene3D" id="1.10.287.130">
    <property type="match status" value="1"/>
</dbReference>
<evidence type="ECO:0000313" key="21">
    <source>
        <dbReference type="Proteomes" id="UP000622707"/>
    </source>
</evidence>
<dbReference type="Pfam" id="PF00512">
    <property type="entry name" value="HisKA"/>
    <property type="match status" value="1"/>
</dbReference>
<comment type="subcellular location">
    <subcellularLocation>
        <location evidence="2">Cell membrane</location>
    </subcellularLocation>
</comment>
<evidence type="ECO:0000256" key="15">
    <source>
        <dbReference type="ARBA" id="ARBA00023012"/>
    </source>
</evidence>
<dbReference type="CDD" id="cd00130">
    <property type="entry name" value="PAS"/>
    <property type="match status" value="1"/>
</dbReference>
<evidence type="ECO:0000256" key="8">
    <source>
        <dbReference type="ARBA" id="ARBA00022592"/>
    </source>
</evidence>
<dbReference type="NCBIfam" id="TIGR02966">
    <property type="entry name" value="phoR_proteo"/>
    <property type="match status" value="1"/>
</dbReference>
<evidence type="ECO:0000256" key="11">
    <source>
        <dbReference type="ARBA" id="ARBA00022741"/>
    </source>
</evidence>
<dbReference type="SMART" id="SM00387">
    <property type="entry name" value="HATPase_c"/>
    <property type="match status" value="1"/>
</dbReference>
<keyword evidence="14 18" id="KW-1133">Transmembrane helix</keyword>
<dbReference type="EMBL" id="JAEQND010000003">
    <property type="protein sequence ID" value="MBL0424618.1"/>
    <property type="molecule type" value="Genomic_DNA"/>
</dbReference>
<dbReference type="SUPFAM" id="SSF47384">
    <property type="entry name" value="Homodimeric domain of signal transducing histidine kinase"/>
    <property type="match status" value="1"/>
</dbReference>
<accession>A0ABS1JK65</accession>
<gene>
    <name evidence="20" type="primary">phoR</name>
    <name evidence="20" type="ORF">JI746_05795</name>
</gene>
<dbReference type="InterPro" id="IPR005467">
    <property type="entry name" value="His_kinase_dom"/>
</dbReference>
<dbReference type="PANTHER" id="PTHR45453:SF1">
    <property type="entry name" value="PHOSPHATE REGULON SENSOR PROTEIN PHOR"/>
    <property type="match status" value="1"/>
</dbReference>
<dbReference type="InterPro" id="IPR050351">
    <property type="entry name" value="BphY/WalK/GraS-like"/>
</dbReference>
<dbReference type="PROSITE" id="PS50109">
    <property type="entry name" value="HIS_KIN"/>
    <property type="match status" value="1"/>
</dbReference>
<feature type="domain" description="Histidine kinase" evidence="19">
    <location>
        <begin position="212"/>
        <end position="431"/>
    </location>
</feature>
<evidence type="ECO:0000256" key="13">
    <source>
        <dbReference type="ARBA" id="ARBA00022840"/>
    </source>
</evidence>
<comment type="function">
    <text evidence="17">Member of the two-component regulatory system PhoR/PhoB involved in the phosphate regulon genes expression. PhoR may function as a membrane-associated protein kinase that phosphorylates PhoB in response to environmental signals.</text>
</comment>
<dbReference type="PANTHER" id="PTHR45453">
    <property type="entry name" value="PHOSPHATE REGULON SENSOR PROTEIN PHOR"/>
    <property type="match status" value="1"/>
</dbReference>
<feature type="transmembrane region" description="Helical" evidence="18">
    <location>
        <begin position="5"/>
        <end position="22"/>
    </location>
</feature>
<dbReference type="InterPro" id="IPR004358">
    <property type="entry name" value="Sig_transdc_His_kin-like_C"/>
</dbReference>
<dbReference type="EC" id="2.7.13.3" evidence="3"/>
<keyword evidence="5" id="KW-0813">Transport</keyword>
<evidence type="ECO:0000256" key="6">
    <source>
        <dbReference type="ARBA" id="ARBA00022475"/>
    </source>
</evidence>
<evidence type="ECO:0000256" key="10">
    <source>
        <dbReference type="ARBA" id="ARBA00022692"/>
    </source>
</evidence>
<dbReference type="InterPro" id="IPR036890">
    <property type="entry name" value="HATPase_C_sf"/>
</dbReference>
<dbReference type="RefSeq" id="WP_201687865.1">
    <property type="nucleotide sequence ID" value="NZ_JAEQND010000003.1"/>
</dbReference>
<keyword evidence="13" id="KW-0067">ATP-binding</keyword>
<dbReference type="InterPro" id="IPR014310">
    <property type="entry name" value="Sig_transdc_His_kinase_PhoR"/>
</dbReference>
<keyword evidence="16 18" id="KW-0472">Membrane</keyword>
<keyword evidence="9" id="KW-0808">Transferase</keyword>
<evidence type="ECO:0000256" key="12">
    <source>
        <dbReference type="ARBA" id="ARBA00022777"/>
    </source>
</evidence>